<dbReference type="STRING" id="1123282.SAMN02745823_03861"/>
<dbReference type="OrthoDB" id="1747893at2"/>
<proteinExistence type="predicted"/>
<reference evidence="2 3" key="1">
    <citation type="submission" date="2016-11" db="EMBL/GenBank/DDBJ databases">
        <authorList>
            <person name="Jaros S."/>
            <person name="Januszkiewicz K."/>
            <person name="Wedrychowicz H."/>
        </authorList>
    </citation>
    <scope>NUCLEOTIDE SEQUENCE [LARGE SCALE GENOMIC DNA]</scope>
    <source>
        <strain evidence="2 3">DSM 10068</strain>
    </source>
</reference>
<evidence type="ECO:0000256" key="1">
    <source>
        <dbReference type="SAM" id="MobiDB-lite"/>
    </source>
</evidence>
<keyword evidence="3" id="KW-1185">Reference proteome</keyword>
<organism evidence="2 3">
    <name type="scientific">Sporobacter termitidis DSM 10068</name>
    <dbReference type="NCBI Taxonomy" id="1123282"/>
    <lineage>
        <taxon>Bacteria</taxon>
        <taxon>Bacillati</taxon>
        <taxon>Bacillota</taxon>
        <taxon>Clostridia</taxon>
        <taxon>Eubacteriales</taxon>
        <taxon>Oscillospiraceae</taxon>
        <taxon>Sporobacter</taxon>
    </lineage>
</organism>
<feature type="region of interest" description="Disordered" evidence="1">
    <location>
        <begin position="272"/>
        <end position="294"/>
    </location>
</feature>
<dbReference type="RefSeq" id="WP_073083330.1">
    <property type="nucleotide sequence ID" value="NZ_FQXV01000027.1"/>
</dbReference>
<gene>
    <name evidence="2" type="ORF">SAMN02745823_03861</name>
</gene>
<dbReference type="Gene3D" id="1.10.3300.10">
    <property type="entry name" value="Jann2411-like domain"/>
    <property type="match status" value="1"/>
</dbReference>
<protein>
    <recommendedName>
        <fullName evidence="4">CGNR zinc finger domain-containing protein</fullName>
    </recommendedName>
</protein>
<dbReference type="EMBL" id="FQXV01000027">
    <property type="protein sequence ID" value="SHI24742.1"/>
    <property type="molecule type" value="Genomic_DNA"/>
</dbReference>
<evidence type="ECO:0000313" key="3">
    <source>
        <dbReference type="Proteomes" id="UP000183995"/>
    </source>
</evidence>
<accession>A0A1M5ZKQ4</accession>
<sequence>MKEDIFTNLVCNSTVFECKAINLAGTTWIVPESPENENRFRKDLLSSVDNILKDFFELGLLLENHIHLHDYIPMYLDEIFVDSIATIARGEKIKNGVYSDINSPFLRENPEEIISALLNFFNKFGGINPRKYNRNIQAKVIEDLSEIAFGSKFMAWAKAPASFLAYIIFELYYRYTQPDRYIAAMQKHPNAHFKIVGDGMSLSVSLTLQIVYQSKGWHEKKVVASIFDLITLFLFYDDDTHIKRCEHCNAVFISPNEKAIYCSPACRNRANSKKSYERRKLKENTKKAQDKRGD</sequence>
<feature type="compositionally biased region" description="Basic and acidic residues" evidence="1">
    <location>
        <begin position="274"/>
        <end position="294"/>
    </location>
</feature>
<dbReference type="SUPFAM" id="SSF160904">
    <property type="entry name" value="Jann2411-like"/>
    <property type="match status" value="1"/>
</dbReference>
<name>A0A1M5ZKQ4_9FIRM</name>
<evidence type="ECO:0008006" key="4">
    <source>
        <dbReference type="Google" id="ProtNLM"/>
    </source>
</evidence>
<dbReference type="AlphaFoldDB" id="A0A1M5ZKQ4"/>
<dbReference type="Proteomes" id="UP000183995">
    <property type="component" value="Unassembled WGS sequence"/>
</dbReference>
<evidence type="ECO:0000313" key="2">
    <source>
        <dbReference type="EMBL" id="SHI24742.1"/>
    </source>
</evidence>
<dbReference type="InterPro" id="IPR023286">
    <property type="entry name" value="ABATE_dom_sf"/>
</dbReference>